<dbReference type="InterPro" id="IPR036047">
    <property type="entry name" value="F-box-like_dom_sf"/>
</dbReference>
<dbReference type="Proteomes" id="UP000501690">
    <property type="component" value="Linkage Group LG1"/>
</dbReference>
<dbReference type="SUPFAM" id="SSF81383">
    <property type="entry name" value="F-box domain"/>
    <property type="match status" value="1"/>
</dbReference>
<evidence type="ECO:0000313" key="3">
    <source>
        <dbReference type="EMBL" id="QCD76841.1"/>
    </source>
</evidence>
<reference evidence="3 4" key="1">
    <citation type="submission" date="2019-04" db="EMBL/GenBank/DDBJ databases">
        <title>An improved genome assembly and genetic linkage map for asparagus bean, Vigna unguiculata ssp. sesquipedialis.</title>
        <authorList>
            <person name="Xia Q."/>
            <person name="Zhang R."/>
            <person name="Dong Y."/>
        </authorList>
    </citation>
    <scope>NUCLEOTIDE SEQUENCE [LARGE SCALE GENOMIC DNA]</scope>
    <source>
        <tissue evidence="3">Leaf</tissue>
    </source>
</reference>
<organism evidence="3 4">
    <name type="scientific">Vigna unguiculata</name>
    <name type="common">Cowpea</name>
    <dbReference type="NCBI Taxonomy" id="3917"/>
    <lineage>
        <taxon>Eukaryota</taxon>
        <taxon>Viridiplantae</taxon>
        <taxon>Streptophyta</taxon>
        <taxon>Embryophyta</taxon>
        <taxon>Tracheophyta</taxon>
        <taxon>Spermatophyta</taxon>
        <taxon>Magnoliopsida</taxon>
        <taxon>eudicotyledons</taxon>
        <taxon>Gunneridae</taxon>
        <taxon>Pentapetalae</taxon>
        <taxon>rosids</taxon>
        <taxon>fabids</taxon>
        <taxon>Fabales</taxon>
        <taxon>Fabaceae</taxon>
        <taxon>Papilionoideae</taxon>
        <taxon>50 kb inversion clade</taxon>
        <taxon>NPAAA clade</taxon>
        <taxon>indigoferoid/millettioid clade</taxon>
        <taxon>Phaseoleae</taxon>
        <taxon>Vigna</taxon>
    </lineage>
</organism>
<evidence type="ECO:0000256" key="1">
    <source>
        <dbReference type="SAM" id="SignalP"/>
    </source>
</evidence>
<name>A0A4D6KQB7_VIGUN</name>
<feature type="signal peptide" evidence="1">
    <location>
        <begin position="1"/>
        <end position="20"/>
    </location>
</feature>
<dbReference type="Pfam" id="PF03478">
    <property type="entry name" value="Beta-prop_KIB1-4"/>
    <property type="match status" value="1"/>
</dbReference>
<keyword evidence="4" id="KW-1185">Reference proteome</keyword>
<protein>
    <recommendedName>
        <fullName evidence="2">F-box domain-containing protein</fullName>
    </recommendedName>
</protein>
<dbReference type="InterPro" id="IPR005174">
    <property type="entry name" value="KIB1-4_b-propeller"/>
</dbReference>
<dbReference type="SMART" id="SM00256">
    <property type="entry name" value="FBOX"/>
    <property type="match status" value="1"/>
</dbReference>
<gene>
    <name evidence="3" type="ORF">DEO72_LG1g462</name>
</gene>
<evidence type="ECO:0000259" key="2">
    <source>
        <dbReference type="SMART" id="SM00256"/>
    </source>
</evidence>
<sequence>MRRVLRVAIIIRALSYCCHLFQPLVNIFCLKASQAESMSHDLTSAVDPTSTESRMEAEEDKWSDLPHELLSKIAGELGLMDFLSFRCVCKDWHIASSKVSHEDKSSKSEPWLLVYEGEGSQCSLHSSKHKRYISHIQELEGAACLASHEGWLLLFREGSLFFFCPFSKAKIELPNCPITEVTDHIAAFSSAPTAQDCSVVVLNQLNAFELQLFMLCRGENAWSKHSYAGYPFKRMRTAVFYKEKEFHFLDEGDGLVSFDASESPQWKSFVVRVQESESTPSDVVLNYVISKNFFQRHNNERSGNLRFLEANDSISTVGTTVPRHTGNFDLLIGSERIEAPKQSESRHLKGVWIQPKYCYVPPDQTW</sequence>
<dbReference type="AlphaFoldDB" id="A0A4D6KQB7"/>
<dbReference type="InterPro" id="IPR001810">
    <property type="entry name" value="F-box_dom"/>
</dbReference>
<dbReference type="Gene3D" id="1.20.1280.50">
    <property type="match status" value="1"/>
</dbReference>
<evidence type="ECO:0000313" key="4">
    <source>
        <dbReference type="Proteomes" id="UP000501690"/>
    </source>
</evidence>
<accession>A0A4D6KQB7</accession>
<feature type="chain" id="PRO_5020023755" description="F-box domain-containing protein" evidence="1">
    <location>
        <begin position="21"/>
        <end position="366"/>
    </location>
</feature>
<dbReference type="PANTHER" id="PTHR45463:SF8">
    <property type="entry name" value="OS09G0392200 PROTEIN"/>
    <property type="match status" value="1"/>
</dbReference>
<dbReference type="PANTHER" id="PTHR45463">
    <property type="entry name" value="OS09G0392200 PROTEIN"/>
    <property type="match status" value="1"/>
</dbReference>
<dbReference type="Pfam" id="PF00646">
    <property type="entry name" value="F-box"/>
    <property type="match status" value="1"/>
</dbReference>
<feature type="domain" description="F-box" evidence="2">
    <location>
        <begin position="65"/>
        <end position="105"/>
    </location>
</feature>
<keyword evidence="1" id="KW-0732">Signal</keyword>
<dbReference type="EMBL" id="CP039345">
    <property type="protein sequence ID" value="QCD76841.1"/>
    <property type="molecule type" value="Genomic_DNA"/>
</dbReference>
<proteinExistence type="predicted"/>